<dbReference type="EMBL" id="KN880659">
    <property type="protein sequence ID" value="KIY63999.1"/>
    <property type="molecule type" value="Genomic_DNA"/>
</dbReference>
<name>A0A0D7B1F8_9AGAR</name>
<proteinExistence type="predicted"/>
<dbReference type="STRING" id="1314674.A0A0D7B1F8"/>
<evidence type="ECO:0000313" key="1">
    <source>
        <dbReference type="EMBL" id="KIY63999.1"/>
    </source>
</evidence>
<accession>A0A0D7B1F8</accession>
<dbReference type="AlphaFoldDB" id="A0A0D7B1F8"/>
<evidence type="ECO:0000313" key="2">
    <source>
        <dbReference type="Proteomes" id="UP000054007"/>
    </source>
</evidence>
<dbReference type="Proteomes" id="UP000054007">
    <property type="component" value="Unassembled WGS sequence"/>
</dbReference>
<protein>
    <submittedName>
        <fullName evidence="1">Uncharacterized protein</fullName>
    </submittedName>
</protein>
<sequence>MIGSDSGASLPPSTADMPFLRRASSRRQASSTIIRTQSLPISLACYTKPPPSPPPFPPLPWELVDRVIEIIVADGLRDAVDTREYFRTIVKPLAMVNRAFRTLALRAFFFDLTIESYAHWDSTFLLLSTFVPTNRNHTFNWIRNLSARSGALASNTHRLHYLGSLHSLVINFDKEGLSTQQTALNRIVNNLPHSLATRLKSLTFTSLARVDVPLLTAVANKFSSVDDLHLSCAERVDFSHCWYCLQESLEACAHSPVGPQFCSADHMAVPVLSFSNCQAELMRTQMSFGEALQPMSELRDVYLGVFLSRESMLWEHLEHGQDVTGAQDQSGMSTAPDDDCDICDDIEGDVRSAELQASLIMAQKLKKLETIGWASFFGYGGSDMDTYGELIDDAERENIECAGKSTKYGTSKRTKMWTQRAGGRVRVRRLPWI</sequence>
<gene>
    <name evidence="1" type="ORF">CYLTODRAFT_457608</name>
</gene>
<organism evidence="1 2">
    <name type="scientific">Cylindrobasidium torrendii FP15055 ss-10</name>
    <dbReference type="NCBI Taxonomy" id="1314674"/>
    <lineage>
        <taxon>Eukaryota</taxon>
        <taxon>Fungi</taxon>
        <taxon>Dikarya</taxon>
        <taxon>Basidiomycota</taxon>
        <taxon>Agaricomycotina</taxon>
        <taxon>Agaricomycetes</taxon>
        <taxon>Agaricomycetidae</taxon>
        <taxon>Agaricales</taxon>
        <taxon>Marasmiineae</taxon>
        <taxon>Physalacriaceae</taxon>
        <taxon>Cylindrobasidium</taxon>
    </lineage>
</organism>
<dbReference type="OrthoDB" id="3159295at2759"/>
<reference evidence="1 2" key="1">
    <citation type="journal article" date="2015" name="Fungal Genet. Biol.">
        <title>Evolution of novel wood decay mechanisms in Agaricales revealed by the genome sequences of Fistulina hepatica and Cylindrobasidium torrendii.</title>
        <authorList>
            <person name="Floudas D."/>
            <person name="Held B.W."/>
            <person name="Riley R."/>
            <person name="Nagy L.G."/>
            <person name="Koehler G."/>
            <person name="Ransdell A.S."/>
            <person name="Younus H."/>
            <person name="Chow J."/>
            <person name="Chiniquy J."/>
            <person name="Lipzen A."/>
            <person name="Tritt A."/>
            <person name="Sun H."/>
            <person name="Haridas S."/>
            <person name="LaButti K."/>
            <person name="Ohm R.A."/>
            <person name="Kues U."/>
            <person name="Blanchette R.A."/>
            <person name="Grigoriev I.V."/>
            <person name="Minto R.E."/>
            <person name="Hibbett D.S."/>
        </authorList>
    </citation>
    <scope>NUCLEOTIDE SEQUENCE [LARGE SCALE GENOMIC DNA]</scope>
    <source>
        <strain evidence="1 2">FP15055 ss-10</strain>
    </source>
</reference>
<keyword evidence="2" id="KW-1185">Reference proteome</keyword>